<evidence type="ECO:0000313" key="2">
    <source>
        <dbReference type="EMBL" id="KAK3045663.1"/>
    </source>
</evidence>
<feature type="compositionally biased region" description="Basic and acidic residues" evidence="1">
    <location>
        <begin position="140"/>
        <end position="152"/>
    </location>
</feature>
<proteinExistence type="predicted"/>
<name>A0AAJ0D9G7_9PEZI</name>
<keyword evidence="3" id="KW-1185">Reference proteome</keyword>
<feature type="compositionally biased region" description="Polar residues" evidence="1">
    <location>
        <begin position="186"/>
        <end position="197"/>
    </location>
</feature>
<evidence type="ECO:0000313" key="3">
    <source>
        <dbReference type="Proteomes" id="UP001271007"/>
    </source>
</evidence>
<gene>
    <name evidence="2" type="ORF">LTR09_012773</name>
</gene>
<dbReference type="EMBL" id="JAWDJX010000175">
    <property type="protein sequence ID" value="KAK3045663.1"/>
    <property type="molecule type" value="Genomic_DNA"/>
</dbReference>
<evidence type="ECO:0000256" key="1">
    <source>
        <dbReference type="SAM" id="MobiDB-lite"/>
    </source>
</evidence>
<accession>A0AAJ0D9G7</accession>
<sequence>MAVWTPWDDPGQALATSVSHTRHRTPEHSETFGNDFHDCFSLRSEFKEPNFIYHGSQSNHHQPQHHVARPFGSFDSGFQESDPFDFDFTALNEQCDPISDIYNIEHAQHVPSNSSTLHSAGELRQRRNPVRTAKCNPEALRFDDPDPIERHALSVSSKQSHSDPALGQFSLNTPPWQPSSPIERPLSQQLSPRTPKQSLWPNVSSVLERWVKYQEKRGRLCSGSSSACLNVLSECEEVRSLWSLNLSRVSPKLILCSDRPNDIYTKAKSRLRSMTLGQRMDVEGILLKLGIAEYVAISFALEVTSLQQDVATRKGLGIWSKAEAIVDHRLEGLAPGTRSLLNHLWSDDDEVRSLRGLA</sequence>
<feature type="region of interest" description="Disordered" evidence="1">
    <location>
        <begin position="112"/>
        <end position="197"/>
    </location>
</feature>
<dbReference type="AlphaFoldDB" id="A0AAJ0D9G7"/>
<reference evidence="2" key="1">
    <citation type="submission" date="2023-04" db="EMBL/GenBank/DDBJ databases">
        <title>Black Yeasts Isolated from many extreme environments.</title>
        <authorList>
            <person name="Coleine C."/>
            <person name="Stajich J.E."/>
            <person name="Selbmann L."/>
        </authorList>
    </citation>
    <scope>NUCLEOTIDE SEQUENCE</scope>
    <source>
        <strain evidence="2">CCFEE 5312</strain>
    </source>
</reference>
<dbReference type="Proteomes" id="UP001271007">
    <property type="component" value="Unassembled WGS sequence"/>
</dbReference>
<protein>
    <submittedName>
        <fullName evidence="2">Uncharacterized protein</fullName>
    </submittedName>
</protein>
<comment type="caution">
    <text evidence="2">The sequence shown here is derived from an EMBL/GenBank/DDBJ whole genome shotgun (WGS) entry which is preliminary data.</text>
</comment>
<organism evidence="2 3">
    <name type="scientific">Extremus antarcticus</name>
    <dbReference type="NCBI Taxonomy" id="702011"/>
    <lineage>
        <taxon>Eukaryota</taxon>
        <taxon>Fungi</taxon>
        <taxon>Dikarya</taxon>
        <taxon>Ascomycota</taxon>
        <taxon>Pezizomycotina</taxon>
        <taxon>Dothideomycetes</taxon>
        <taxon>Dothideomycetidae</taxon>
        <taxon>Mycosphaerellales</taxon>
        <taxon>Extremaceae</taxon>
        <taxon>Extremus</taxon>
    </lineage>
</organism>